<evidence type="ECO:0000313" key="1">
    <source>
        <dbReference type="EMBL" id="VYT50980.1"/>
    </source>
</evidence>
<organism evidence="1">
    <name type="scientific">Enterocloster bolteae</name>
    <dbReference type="NCBI Taxonomy" id="208479"/>
    <lineage>
        <taxon>Bacteria</taxon>
        <taxon>Bacillati</taxon>
        <taxon>Bacillota</taxon>
        <taxon>Clostridia</taxon>
        <taxon>Lachnospirales</taxon>
        <taxon>Lachnospiraceae</taxon>
        <taxon>Enterocloster</taxon>
    </lineage>
</organism>
<name>A0A6M5G2K1_9FIRM</name>
<dbReference type="GeneID" id="23113601"/>
<dbReference type="AlphaFoldDB" id="A0A6M5G2K1"/>
<accession>A0A6M5G2K1</accession>
<proteinExistence type="predicted"/>
<gene>
    <name evidence="1" type="ORF">CBLFYP116_04648</name>
</gene>
<dbReference type="RefSeq" id="WP_002575721.1">
    <property type="nucleotide sequence ID" value="NZ_BAABZS010000001.1"/>
</dbReference>
<dbReference type="EMBL" id="CACRTF010000017">
    <property type="protein sequence ID" value="VYT50980.1"/>
    <property type="molecule type" value="Genomic_DNA"/>
</dbReference>
<protein>
    <submittedName>
        <fullName evidence="1">Uncharacterized protein</fullName>
    </submittedName>
</protein>
<sequence>MDKLADILKPFIEKYMVSSVISIAGAIVTILYIPDNHWALLKLGKTPLMVLAFCIYFLIVLCVKKIGIITHNMFIRFYRRRYTQLTKEQQNKDTINAINKYIDSLSPDDKDTLLTFIHNGNKTLIDCEKYYFQTNIYSNSNFMLSSNYYGELSTLDLDKYWISPSLVNDLDKGMRPVGVLKQYKLNDDFFNDLTILYKMQGKIGNF</sequence>
<reference evidence="1" key="1">
    <citation type="submission" date="2019-11" db="EMBL/GenBank/DDBJ databases">
        <authorList>
            <person name="Feng L."/>
        </authorList>
    </citation>
    <scope>NUCLEOTIDE SEQUENCE</scope>
    <source>
        <strain evidence="1">CbolteaeLFYP116</strain>
    </source>
</reference>